<organism evidence="2 3">
    <name type="scientific">Leeuwenhoekiella aequorea</name>
    <dbReference type="NCBI Taxonomy" id="283736"/>
    <lineage>
        <taxon>Bacteria</taxon>
        <taxon>Pseudomonadati</taxon>
        <taxon>Bacteroidota</taxon>
        <taxon>Flavobacteriia</taxon>
        <taxon>Flavobacteriales</taxon>
        <taxon>Flavobacteriaceae</taxon>
        <taxon>Leeuwenhoekiella</taxon>
    </lineage>
</organism>
<evidence type="ECO:0000313" key="3">
    <source>
        <dbReference type="Proteomes" id="UP000289238"/>
    </source>
</evidence>
<reference evidence="2 3" key="1">
    <citation type="submission" date="2018-07" db="EMBL/GenBank/DDBJ databases">
        <title>Leeuwenhoekiella genomics.</title>
        <authorList>
            <person name="Tahon G."/>
            <person name="Willems A."/>
        </authorList>
    </citation>
    <scope>NUCLEOTIDE SEQUENCE [LARGE SCALE GENOMIC DNA]</scope>
    <source>
        <strain evidence="2 3">LMG 22550</strain>
    </source>
</reference>
<accession>A0A4Q0P798</accession>
<gene>
    <name evidence="2" type="ORF">DSM00_1663</name>
</gene>
<dbReference type="InterPro" id="IPR029052">
    <property type="entry name" value="Metallo-depent_PP-like"/>
</dbReference>
<dbReference type="InterPro" id="IPR005565">
    <property type="entry name" value="Hemolysn_activator_HlyB_C"/>
</dbReference>
<proteinExistence type="predicted"/>
<dbReference type="RefSeq" id="WP_164916313.1">
    <property type="nucleotide sequence ID" value="NZ_QOVM01000003.1"/>
</dbReference>
<evidence type="ECO:0000313" key="2">
    <source>
        <dbReference type="EMBL" id="RXG22564.1"/>
    </source>
</evidence>
<dbReference type="EMBL" id="QOVM01000003">
    <property type="protein sequence ID" value="RXG22564.1"/>
    <property type="molecule type" value="Genomic_DNA"/>
</dbReference>
<comment type="caution">
    <text evidence="2">The sequence shown here is derived from an EMBL/GenBank/DDBJ whole genome shotgun (WGS) entry which is preliminary data.</text>
</comment>
<dbReference type="Proteomes" id="UP000289238">
    <property type="component" value="Unassembled WGS sequence"/>
</dbReference>
<name>A0A4Q0P798_9FLAO</name>
<dbReference type="SUPFAM" id="SSF56300">
    <property type="entry name" value="Metallo-dependent phosphatases"/>
    <property type="match status" value="1"/>
</dbReference>
<sequence>MIQKYAPAPTAFVSKASTLLFLLIGISQFGFAQNKEIEQVFYFTGNTELQTGNPAQDVLKAITAMSQNDKKATFVALGNITKNGYPPKKDKRAKTEELLQHSLMQPLENFNGNLIFMPGENEWNKNGHENLDDMESFIQDNSKVKFWPNDGCPREIEDLGTSNTVLLMVDSQWFLEDWDDHLYINNKCDIKTREDFIAKFKDDLKDEQNKTVIVAIYHSVSTNSRQSLLESIGGTKKEDFHSNQREKLGGVLETLAGMFPDVLFVSASDRNLQYLTHHDVPQIISGAASAKLDNVRKVDDGEFAAKTNGFARLTVYKDRSSQVEFFATSQNATEKLFTKKIRSERIDPDTLTYPDINRLGATYKASIYTEEETKKSGFYRMLWGNHYRDLYSKEIEAPVLNLSKLPNNVHAISEGGGNQSRSLRLIDDNEHEYTVREIRKSAVRFIQSKIKDHYVEDFMQNTIAEDIVQDFYTTAQPYAPFALNPIFEKLDIYNAEPQIVYLPKQKELGIYNEDYGDKLYMFEAHAGDENKDFKRFGEADDIISSKDLLAETRESKKTQVDEGNYLKVRLMDFVVGDYDRHYDQWRWAEYEGENDTKTYKTIRRDRDQAFPKYDGLILSVLKMGMIDFRSMEKYDGDVNSVKWMSRYAYPLDQAFLKEITWEEWEEQVNFIQENLTDETIEAAFKTLPEAAQDESISSIKSSLKERRDNLLSIAKRYYEYLMSHQIITGTSEKDDFLITRKENGETTVKLTTSEDIVFERTYNKDLTKELWIYGLDDEDTFKITGTGDHYIPLKILGGENNDIYDFENTKRAKVYDYKSKKNTFVNDRINKWLVDSYTINNYNDASRKLDANTVFPSIGFDPDAGFKVGVKDTYTTYGLANNPFKTQHSLTAQFYSATSGFEFMYSGEFAHVFYNWNFALDARYTSPNFAINYFGTGNDTEYNDDIDRDFNRVRIKQWSVFPSLKYRKDNVQISLGAGIEALNVEYDADGVTGVTNIPINFNPTDDVFNNQTYAGAEASFQYKNKTGEIAFIRRGYQFDLVAGYKTSIDEYNNEFTYLKPTLSVDFPLHPSGMAVLATKVGAHMNFGGDYEFYHGATLGGNQSLRGFRNERFNGETAFYQSTDLRVGLSEIKTNFIPLRIGVSAGFDYGRVWVDNDNSQQWHNSYGGSVFINGFKALTANVGYYMSDETNRLVFTLGFAF</sequence>
<protein>
    <recommendedName>
        <fullName evidence="1">Haemolysin activator HlyB C-terminal domain-containing protein</fullName>
    </recommendedName>
</protein>
<dbReference type="AlphaFoldDB" id="A0A4Q0P798"/>
<evidence type="ECO:0000259" key="1">
    <source>
        <dbReference type="Pfam" id="PF03865"/>
    </source>
</evidence>
<feature type="domain" description="Haemolysin activator HlyB C-terminal" evidence="1">
    <location>
        <begin position="1097"/>
        <end position="1169"/>
    </location>
</feature>
<keyword evidence="3" id="KW-1185">Reference proteome</keyword>
<dbReference type="Pfam" id="PF03865">
    <property type="entry name" value="ShlB"/>
    <property type="match status" value="1"/>
</dbReference>